<protein>
    <recommendedName>
        <fullName evidence="5">Lipoprotein</fullName>
    </recommendedName>
</protein>
<feature type="chain" id="PRO_5045770185" description="Lipoprotein" evidence="2">
    <location>
        <begin position="20"/>
        <end position="154"/>
    </location>
</feature>
<dbReference type="PROSITE" id="PS51257">
    <property type="entry name" value="PROKAR_LIPOPROTEIN"/>
    <property type="match status" value="1"/>
</dbReference>
<evidence type="ECO:0000256" key="2">
    <source>
        <dbReference type="SAM" id="SignalP"/>
    </source>
</evidence>
<proteinExistence type="predicted"/>
<dbReference type="Proteomes" id="UP001595847">
    <property type="component" value="Unassembled WGS sequence"/>
</dbReference>
<dbReference type="RefSeq" id="WP_378533534.1">
    <property type="nucleotide sequence ID" value="NZ_JBHSBH010000008.1"/>
</dbReference>
<keyword evidence="2" id="KW-0732">Signal</keyword>
<keyword evidence="4" id="KW-1185">Reference proteome</keyword>
<sequence>MPGRSRAALAAVLASVALAATGCSGGAADEAAALRATVGDLSSALLRPKVETEFERKGHRIKGGLECAAQKDDEAATVECNGTTRDNAQARFEGRIDHDAVADQDAADESLPGSYLGTVGGEEVFRLNCFNCRPANSAPDPEASASAPAPKIGE</sequence>
<name>A0ABV8FPM2_9ACTN</name>
<evidence type="ECO:0000313" key="3">
    <source>
        <dbReference type="EMBL" id="MFC3996988.1"/>
    </source>
</evidence>
<feature type="region of interest" description="Disordered" evidence="1">
    <location>
        <begin position="134"/>
        <end position="154"/>
    </location>
</feature>
<comment type="caution">
    <text evidence="3">The sequence shown here is derived from an EMBL/GenBank/DDBJ whole genome shotgun (WGS) entry which is preliminary data.</text>
</comment>
<evidence type="ECO:0000313" key="4">
    <source>
        <dbReference type="Proteomes" id="UP001595847"/>
    </source>
</evidence>
<feature type="signal peptide" evidence="2">
    <location>
        <begin position="1"/>
        <end position="19"/>
    </location>
</feature>
<organism evidence="3 4">
    <name type="scientific">Nocardiopsis sediminis</name>
    <dbReference type="NCBI Taxonomy" id="1778267"/>
    <lineage>
        <taxon>Bacteria</taxon>
        <taxon>Bacillati</taxon>
        <taxon>Actinomycetota</taxon>
        <taxon>Actinomycetes</taxon>
        <taxon>Streptosporangiales</taxon>
        <taxon>Nocardiopsidaceae</taxon>
        <taxon>Nocardiopsis</taxon>
    </lineage>
</organism>
<accession>A0ABV8FPM2</accession>
<gene>
    <name evidence="3" type="ORF">ACFOVU_13740</name>
</gene>
<dbReference type="EMBL" id="JBHSBH010000008">
    <property type="protein sequence ID" value="MFC3996988.1"/>
    <property type="molecule type" value="Genomic_DNA"/>
</dbReference>
<reference evidence="4" key="1">
    <citation type="journal article" date="2019" name="Int. J. Syst. Evol. Microbiol.">
        <title>The Global Catalogue of Microorganisms (GCM) 10K type strain sequencing project: providing services to taxonomists for standard genome sequencing and annotation.</title>
        <authorList>
            <consortium name="The Broad Institute Genomics Platform"/>
            <consortium name="The Broad Institute Genome Sequencing Center for Infectious Disease"/>
            <person name="Wu L."/>
            <person name="Ma J."/>
        </authorList>
    </citation>
    <scope>NUCLEOTIDE SEQUENCE [LARGE SCALE GENOMIC DNA]</scope>
    <source>
        <strain evidence="4">TBRC 1826</strain>
    </source>
</reference>
<evidence type="ECO:0008006" key="5">
    <source>
        <dbReference type="Google" id="ProtNLM"/>
    </source>
</evidence>
<evidence type="ECO:0000256" key="1">
    <source>
        <dbReference type="SAM" id="MobiDB-lite"/>
    </source>
</evidence>